<evidence type="ECO:0000259" key="7">
    <source>
        <dbReference type="PROSITE" id="PS51173"/>
    </source>
</evidence>
<comment type="subcellular location">
    <subcellularLocation>
        <location evidence="1">Secreted</location>
    </subcellularLocation>
</comment>
<dbReference type="SUPFAM" id="SSF103647">
    <property type="entry name" value="TSP type-3 repeat"/>
    <property type="match status" value="2"/>
</dbReference>
<reference evidence="8 9" key="1">
    <citation type="submission" date="2018-11" db="EMBL/GenBank/DDBJ databases">
        <title>Genomic Encyclopedia of Type Strains, Phase IV (KMG-IV): sequencing the most valuable type-strain genomes for metagenomic binning, comparative biology and taxonomic classification.</title>
        <authorList>
            <person name="Goeker M."/>
        </authorList>
    </citation>
    <scope>NUCLEOTIDE SEQUENCE [LARGE SCALE GENOMIC DNA]</scope>
    <source>
        <strain evidence="8 9">DSM 26537</strain>
    </source>
</reference>
<dbReference type="RefSeq" id="WP_123608113.1">
    <property type="nucleotide sequence ID" value="NZ_RJVG01000002.1"/>
</dbReference>
<dbReference type="GO" id="GO:0005509">
    <property type="term" value="F:calcium ion binding"/>
    <property type="evidence" value="ECO:0007669"/>
    <property type="project" value="InterPro"/>
</dbReference>
<dbReference type="Proteomes" id="UP000273083">
    <property type="component" value="Unassembled WGS sequence"/>
</dbReference>
<dbReference type="GO" id="GO:0005975">
    <property type="term" value="P:carbohydrate metabolic process"/>
    <property type="evidence" value="ECO:0007669"/>
    <property type="project" value="InterPro"/>
</dbReference>
<dbReference type="SUPFAM" id="SSF53474">
    <property type="entry name" value="alpha/beta-Hydrolases"/>
    <property type="match status" value="1"/>
</dbReference>
<dbReference type="GO" id="GO:0030247">
    <property type="term" value="F:polysaccharide binding"/>
    <property type="evidence" value="ECO:0007669"/>
    <property type="project" value="UniProtKB-UniRule"/>
</dbReference>
<dbReference type="InterPro" id="IPR008965">
    <property type="entry name" value="CBM2/CBM3_carb-bd_dom_sf"/>
</dbReference>
<dbReference type="CDD" id="cd00198">
    <property type="entry name" value="vWFA"/>
    <property type="match status" value="1"/>
</dbReference>
<evidence type="ECO:0000256" key="3">
    <source>
        <dbReference type="ARBA" id="ARBA00022729"/>
    </source>
</evidence>
<feature type="domain" description="CBM2" evidence="7">
    <location>
        <begin position="160"/>
        <end position="269"/>
    </location>
</feature>
<comment type="caution">
    <text evidence="8">The sequence shown here is derived from an EMBL/GenBank/DDBJ whole genome shotgun (WGS) entry which is preliminary data.</text>
</comment>
<evidence type="ECO:0000313" key="8">
    <source>
        <dbReference type="EMBL" id="ROR30405.1"/>
    </source>
</evidence>
<keyword evidence="4" id="KW-0106">Calcium</keyword>
<dbReference type="Gene3D" id="2.60.40.290">
    <property type="match status" value="2"/>
</dbReference>
<dbReference type="Pfam" id="PF00092">
    <property type="entry name" value="VWA"/>
    <property type="match status" value="1"/>
</dbReference>
<dbReference type="InterPro" id="IPR012291">
    <property type="entry name" value="CBM2_carb-bd_dom_sf"/>
</dbReference>
<dbReference type="InterPro" id="IPR053180">
    <property type="entry name" value="Ca-binding_acidic-repeat"/>
</dbReference>
<keyword evidence="9" id="KW-1185">Reference proteome</keyword>
<keyword evidence="2" id="KW-0964">Secreted</keyword>
<dbReference type="PANTHER" id="PTHR37467:SF1">
    <property type="entry name" value="EXPORTED CALCIUM-BINDING GLYCOPROTEIN"/>
    <property type="match status" value="1"/>
</dbReference>
<keyword evidence="3 5" id="KW-0732">Signal</keyword>
<dbReference type="GO" id="GO:0004553">
    <property type="term" value="F:hydrolase activity, hydrolyzing O-glycosyl compounds"/>
    <property type="evidence" value="ECO:0007669"/>
    <property type="project" value="InterPro"/>
</dbReference>
<dbReference type="InterPro" id="IPR018247">
    <property type="entry name" value="EF_Hand_1_Ca_BS"/>
</dbReference>
<dbReference type="PANTHER" id="PTHR37467">
    <property type="entry name" value="EXPORTED CALCIUM-BINDING GLYCOPROTEIN-RELATED"/>
    <property type="match status" value="1"/>
</dbReference>
<dbReference type="PROSITE" id="PS50234">
    <property type="entry name" value="VWFA"/>
    <property type="match status" value="1"/>
</dbReference>
<feature type="signal peptide" evidence="5">
    <location>
        <begin position="1"/>
        <end position="25"/>
    </location>
</feature>
<dbReference type="SMART" id="SM00327">
    <property type="entry name" value="VWA"/>
    <property type="match status" value="1"/>
</dbReference>
<dbReference type="SUPFAM" id="SSF49384">
    <property type="entry name" value="Carbohydrate-binding domain"/>
    <property type="match status" value="2"/>
</dbReference>
<feature type="domain" description="CBM2" evidence="7">
    <location>
        <begin position="54"/>
        <end position="163"/>
    </location>
</feature>
<evidence type="ECO:0000313" key="9">
    <source>
        <dbReference type="Proteomes" id="UP000273083"/>
    </source>
</evidence>
<gene>
    <name evidence="8" type="ORF">EDD66_10256</name>
</gene>
<dbReference type="SUPFAM" id="SSF53300">
    <property type="entry name" value="vWA-like"/>
    <property type="match status" value="1"/>
</dbReference>
<dbReference type="PROSITE" id="PS51173">
    <property type="entry name" value="CBM2"/>
    <property type="match status" value="2"/>
</dbReference>
<dbReference type="InterPro" id="IPR028974">
    <property type="entry name" value="TSP_type-3_rpt"/>
</dbReference>
<dbReference type="Pfam" id="PF18884">
    <property type="entry name" value="TSP3_bac"/>
    <property type="match status" value="4"/>
</dbReference>
<evidence type="ECO:0000256" key="2">
    <source>
        <dbReference type="ARBA" id="ARBA00022525"/>
    </source>
</evidence>
<dbReference type="InterPro" id="IPR029058">
    <property type="entry name" value="AB_hydrolase_fold"/>
</dbReference>
<feature type="domain" description="VWFA" evidence="6">
    <location>
        <begin position="560"/>
        <end position="730"/>
    </location>
</feature>
<dbReference type="OrthoDB" id="6372180at2"/>
<dbReference type="AlphaFoldDB" id="A0A3N1XUU9"/>
<dbReference type="InterPro" id="IPR036465">
    <property type="entry name" value="vWFA_dom_sf"/>
</dbReference>
<dbReference type="PROSITE" id="PS00018">
    <property type="entry name" value="EF_HAND_1"/>
    <property type="match status" value="2"/>
</dbReference>
<dbReference type="InterPro" id="IPR059100">
    <property type="entry name" value="TSP3_bac"/>
</dbReference>
<evidence type="ECO:0000256" key="1">
    <source>
        <dbReference type="ARBA" id="ARBA00004613"/>
    </source>
</evidence>
<dbReference type="InterPro" id="IPR002035">
    <property type="entry name" value="VWF_A"/>
</dbReference>
<dbReference type="EMBL" id="RJVG01000002">
    <property type="protein sequence ID" value="ROR30405.1"/>
    <property type="molecule type" value="Genomic_DNA"/>
</dbReference>
<name>A0A3N1XUU9_9FIRM</name>
<organism evidence="8 9">
    <name type="scientific">Mobilisporobacter senegalensis</name>
    <dbReference type="NCBI Taxonomy" id="1329262"/>
    <lineage>
        <taxon>Bacteria</taxon>
        <taxon>Bacillati</taxon>
        <taxon>Bacillota</taxon>
        <taxon>Clostridia</taxon>
        <taxon>Lachnospirales</taxon>
        <taxon>Lachnospiraceae</taxon>
        <taxon>Mobilisporobacter</taxon>
    </lineage>
</organism>
<evidence type="ECO:0000256" key="5">
    <source>
        <dbReference type="SAM" id="SignalP"/>
    </source>
</evidence>
<dbReference type="Gene3D" id="3.40.50.410">
    <property type="entry name" value="von Willebrand factor, type A domain"/>
    <property type="match status" value="1"/>
</dbReference>
<dbReference type="InterPro" id="IPR001919">
    <property type="entry name" value="CBD2"/>
</dbReference>
<protein>
    <submittedName>
        <fullName evidence="8">Cellulose binding domain-containing protein</fullName>
    </submittedName>
</protein>
<accession>A0A3N1XUU9</accession>
<sequence>MKRKIISFLLVFTLIMSMLPVQTFAGQTTEKELLQIQMLENEITTPAAIQIVPNKYIGDGYEVEFKVNSKWPGNFNGELRLTNTGEKTLENWTLQFDFAHEISNIWNAQIMSRENGSYILKNLEWNQDIAPGKNVCIGFTAKWEDSIVPPQNYNLLIAKQEVEEVDYTIKFKVTSDWGQAFNGEISITNNTEETIEDWILEFDFNRNIERFWTAEIVEHEDNHYIIKNAGYNANIKPGQTIKLGFAGNPGKVDNEPTEYRLSQVSHKVEKEIDYLKDTDQDGLTNYLEEKIGTDSENSDTDGDGLPDGYEFYTIGTNPLEKDSDFNGVIDGDEDFDGDGLNNLQEYLLNGNPFIADTDLDRSDDYEEHLLGTKLDERDTDFDGLEDGKEMELGVDPLNPDTNGNGILDGDEIFEITKSPSREETDENIVPTIKIDLPGELIDTLEISKVNGDNWYLPKEMPGYIGAGYEFKLGGNFEEAELTFKFNEEFLDIPGFEPAIYYCDEENQEMVLLENQEVDLREGSVTTKINHFSKYILLNKTDFEKGFKNDIKLPTGPKSLDIIFVIDRSYSMEWNDANNIRKEVSKKLISSLAVEDRVGVVSFSKYAYNLCSLTTNKLTACVAIDSIVNNNGYGSDAGTALHRGLDTALSQFATSDDNAYKIIVALTDGEDTDSGNYNTIINMAVSNDVIIHTVGLTAVDEMLLRRISSATGGEYFISENAEGLREEFEKIKDITVDLITDTDEDGLSDYHEQRIRIFNGTYRNTNMYNPDTDGDRLLDGQEIYPVYQILNGVKTIRYYKLLSDPTKKDSDGDGIGDAIDPEKICFNVTDRTLALVAGLSYSNLSNKTGKTIGELIDSGVTFENLENEYAAEIRDAKIIYSNESGIGWWGDFGDRGLGSVVVQISRPGKNDAIIYGLRGTEPGKDTTNDALTDLVLGLGWSSAQSDVVFGEYKSLAANKNRDYFISGHSLGGRLTQDVIYKVYNSNEGFLGVLNKANIKEPIHSATFNGLGYNRLVYKTLENDILRQYKDKLHNYYYKGDLVGQSLGANPSGTFVRAGKDFGPWIAKDKNGNAIPINDWIYEMTKVHGIKLWHYDSNLKYSSIDIIQ</sequence>
<dbReference type="SMART" id="SM00637">
    <property type="entry name" value="CBD_II"/>
    <property type="match status" value="2"/>
</dbReference>
<evidence type="ECO:0000259" key="6">
    <source>
        <dbReference type="PROSITE" id="PS50234"/>
    </source>
</evidence>
<dbReference type="Pfam" id="PF00553">
    <property type="entry name" value="CBM_2"/>
    <property type="match status" value="2"/>
</dbReference>
<proteinExistence type="predicted"/>
<evidence type="ECO:0000256" key="4">
    <source>
        <dbReference type="ARBA" id="ARBA00022837"/>
    </source>
</evidence>
<feature type="chain" id="PRO_5018087454" evidence="5">
    <location>
        <begin position="26"/>
        <end position="1106"/>
    </location>
</feature>